<dbReference type="EMBL" id="CP136336">
    <property type="protein sequence ID" value="WOB06844.1"/>
    <property type="molecule type" value="Genomic_DNA"/>
</dbReference>
<keyword evidence="2" id="KW-0479">Metal-binding</keyword>
<evidence type="ECO:0000256" key="3">
    <source>
        <dbReference type="ARBA" id="ARBA00022896"/>
    </source>
</evidence>
<dbReference type="InterPro" id="IPR006620">
    <property type="entry name" value="Pro_4_hyd_alph"/>
</dbReference>
<organism evidence="8 9">
    <name type="scientific">Piscinibacter gummiphilus</name>
    <dbReference type="NCBI Taxonomy" id="946333"/>
    <lineage>
        <taxon>Bacteria</taxon>
        <taxon>Pseudomonadati</taxon>
        <taxon>Pseudomonadota</taxon>
        <taxon>Betaproteobacteria</taxon>
        <taxon>Burkholderiales</taxon>
        <taxon>Sphaerotilaceae</taxon>
        <taxon>Piscinibacter</taxon>
    </lineage>
</organism>
<protein>
    <submittedName>
        <fullName evidence="8">2OG-Fe(II) oxygenase</fullName>
    </submittedName>
</protein>
<keyword evidence="5" id="KW-0560">Oxidoreductase</keyword>
<keyword evidence="6" id="KW-0408">Iron</keyword>
<sequence>MSAQAVTPELRQWIVDQAKAGRPPDEVLKSMMASGWQEDVALAALEDTLSGFLKEHAKANNLPEPVMVPEPDLLGAPASIVVDGHEVQILMTMRNPRVIVFGNLLSHDECDALIELAKPRLARSETVVTTTGGSEVNTARTSDGMFFGRGEHALCARIETRIAKLLNWPVENGEGLQILRYRPGAEYKPHYDYFDPAQPGTPTILKRGGQRVGTVVTYLNTPEGGGGTTFPDVNVEVAPIKGNAVFFSYDRPHPMTRTLHGGAPVLAGEKWVATKWMREGRFE</sequence>
<dbReference type="InterPro" id="IPR045054">
    <property type="entry name" value="P4HA-like"/>
</dbReference>
<evidence type="ECO:0000313" key="9">
    <source>
        <dbReference type="Proteomes" id="UP001303946"/>
    </source>
</evidence>
<evidence type="ECO:0000256" key="5">
    <source>
        <dbReference type="ARBA" id="ARBA00023002"/>
    </source>
</evidence>
<gene>
    <name evidence="8" type="ORF">RXV79_18195</name>
</gene>
<dbReference type="InterPro" id="IPR005123">
    <property type="entry name" value="Oxoglu/Fe-dep_dioxygenase_dom"/>
</dbReference>
<proteinExistence type="predicted"/>
<feature type="domain" description="Fe2OG dioxygenase" evidence="7">
    <location>
        <begin position="172"/>
        <end position="279"/>
    </location>
</feature>
<dbReference type="RefSeq" id="WP_316699490.1">
    <property type="nucleotide sequence ID" value="NZ_CP136336.1"/>
</dbReference>
<evidence type="ECO:0000313" key="8">
    <source>
        <dbReference type="EMBL" id="WOB06844.1"/>
    </source>
</evidence>
<dbReference type="PANTHER" id="PTHR10869:SF246">
    <property type="entry name" value="TRANSMEMBRANE PROLYL 4-HYDROXYLASE"/>
    <property type="match status" value="1"/>
</dbReference>
<evidence type="ECO:0000256" key="2">
    <source>
        <dbReference type="ARBA" id="ARBA00022723"/>
    </source>
</evidence>
<dbReference type="PROSITE" id="PS51471">
    <property type="entry name" value="FE2OG_OXY"/>
    <property type="match status" value="1"/>
</dbReference>
<evidence type="ECO:0000256" key="1">
    <source>
        <dbReference type="ARBA" id="ARBA00001961"/>
    </source>
</evidence>
<dbReference type="PANTHER" id="PTHR10869">
    <property type="entry name" value="PROLYL 4-HYDROXYLASE ALPHA SUBUNIT"/>
    <property type="match status" value="1"/>
</dbReference>
<dbReference type="SMART" id="SM00702">
    <property type="entry name" value="P4Hc"/>
    <property type="match status" value="1"/>
</dbReference>
<dbReference type="Proteomes" id="UP001303946">
    <property type="component" value="Chromosome"/>
</dbReference>
<reference evidence="8 9" key="1">
    <citation type="submission" date="2023-10" db="EMBL/GenBank/DDBJ databases">
        <title>Bacteria for the degradation of biodegradable plastic PBAT(Polybutylene adipate terephthalate).</title>
        <authorList>
            <person name="Weon H.-Y."/>
            <person name="Yeon J."/>
        </authorList>
    </citation>
    <scope>NUCLEOTIDE SEQUENCE [LARGE SCALE GENOMIC DNA]</scope>
    <source>
        <strain evidence="8 9">SBD 7-3</strain>
    </source>
</reference>
<comment type="cofactor">
    <cofactor evidence="1">
        <name>L-ascorbate</name>
        <dbReference type="ChEBI" id="CHEBI:38290"/>
    </cofactor>
</comment>
<dbReference type="InterPro" id="IPR044862">
    <property type="entry name" value="Pro_4_hyd_alph_FE2OG_OXY"/>
</dbReference>
<keyword evidence="9" id="KW-1185">Reference proteome</keyword>
<dbReference type="Pfam" id="PF13640">
    <property type="entry name" value="2OG-FeII_Oxy_3"/>
    <property type="match status" value="1"/>
</dbReference>
<evidence type="ECO:0000256" key="4">
    <source>
        <dbReference type="ARBA" id="ARBA00022964"/>
    </source>
</evidence>
<name>A0ABZ0CPE0_9BURK</name>
<dbReference type="Gene3D" id="2.60.120.620">
    <property type="entry name" value="q2cbj1_9rhob like domain"/>
    <property type="match status" value="1"/>
</dbReference>
<evidence type="ECO:0000256" key="6">
    <source>
        <dbReference type="ARBA" id="ARBA00023004"/>
    </source>
</evidence>
<keyword evidence="4" id="KW-0223">Dioxygenase</keyword>
<keyword evidence="3" id="KW-0847">Vitamin C</keyword>
<accession>A0ABZ0CPE0</accession>
<evidence type="ECO:0000259" key="7">
    <source>
        <dbReference type="PROSITE" id="PS51471"/>
    </source>
</evidence>